<comment type="subcellular location">
    <subcellularLocation>
        <location evidence="1">Membrane</location>
        <topology evidence="1">Multi-pass membrane protein</topology>
    </subcellularLocation>
</comment>
<feature type="transmembrane region" description="Helical" evidence="5">
    <location>
        <begin position="120"/>
        <end position="144"/>
    </location>
</feature>
<feature type="transmembrane region" description="Helical" evidence="5">
    <location>
        <begin position="156"/>
        <end position="177"/>
    </location>
</feature>
<evidence type="ECO:0000256" key="1">
    <source>
        <dbReference type="ARBA" id="ARBA00004141"/>
    </source>
</evidence>
<evidence type="ECO:0000259" key="6">
    <source>
        <dbReference type="Pfam" id="PF07291"/>
    </source>
</evidence>
<protein>
    <submittedName>
        <fullName evidence="7">MauE/DoxX family redox-associated membrane protein</fullName>
    </submittedName>
</protein>
<feature type="domain" description="Methylamine utilisation protein MauE" evidence="6">
    <location>
        <begin position="3"/>
        <end position="130"/>
    </location>
</feature>
<comment type="caution">
    <text evidence="7">The sequence shown here is derived from an EMBL/GenBank/DDBJ whole genome shotgun (WGS) entry which is preliminary data.</text>
</comment>
<feature type="transmembrane region" description="Helical" evidence="5">
    <location>
        <begin position="45"/>
        <end position="65"/>
    </location>
</feature>
<dbReference type="EMBL" id="JBHUIO010000002">
    <property type="protein sequence ID" value="MFD2169221.1"/>
    <property type="molecule type" value="Genomic_DNA"/>
</dbReference>
<dbReference type="RefSeq" id="WP_386044268.1">
    <property type="nucleotide sequence ID" value="NZ_JBHUIO010000002.1"/>
</dbReference>
<feature type="transmembrane region" description="Helical" evidence="5">
    <location>
        <begin position="71"/>
        <end position="89"/>
    </location>
</feature>
<name>A0ABW4ZUB1_9BACL</name>
<dbReference type="Proteomes" id="UP001597343">
    <property type="component" value="Unassembled WGS sequence"/>
</dbReference>
<sequence>MEEIAFYGSVVIGMIFMSTGWSNFKKLEEHTGIIMAYKILPSRMASVFAKVDVWFQLLVSVLLLLGLFRQAALGIVTVLLLLYATAISVNMWRGRREISCGCGGVMGDHHLSWSLVVRNVLLAFVSGWLITVPVSLGCLDAVLAGAEWSEVLSIQVLQLHLVALLTLMTCTTAMKLYEVWRRMDEMNKGMLEMVRRG</sequence>
<evidence type="ECO:0000256" key="4">
    <source>
        <dbReference type="ARBA" id="ARBA00023136"/>
    </source>
</evidence>
<evidence type="ECO:0000313" key="7">
    <source>
        <dbReference type="EMBL" id="MFD2169221.1"/>
    </source>
</evidence>
<dbReference type="Pfam" id="PF07291">
    <property type="entry name" value="MauE"/>
    <property type="match status" value="1"/>
</dbReference>
<dbReference type="InterPro" id="IPR009908">
    <property type="entry name" value="Methylamine_util_MauE"/>
</dbReference>
<evidence type="ECO:0000256" key="5">
    <source>
        <dbReference type="SAM" id="Phobius"/>
    </source>
</evidence>
<evidence type="ECO:0000256" key="2">
    <source>
        <dbReference type="ARBA" id="ARBA00022692"/>
    </source>
</evidence>
<keyword evidence="3 5" id="KW-1133">Transmembrane helix</keyword>
<keyword evidence="2 5" id="KW-0812">Transmembrane</keyword>
<feature type="transmembrane region" description="Helical" evidence="5">
    <location>
        <begin position="6"/>
        <end position="24"/>
    </location>
</feature>
<accession>A0ABW4ZUB1</accession>
<gene>
    <name evidence="7" type="ORF">ACFSOY_04195</name>
</gene>
<organism evidence="7 8">
    <name type="scientific">Tumebacillus lipolyticus</name>
    <dbReference type="NCBI Taxonomy" id="1280370"/>
    <lineage>
        <taxon>Bacteria</taxon>
        <taxon>Bacillati</taxon>
        <taxon>Bacillota</taxon>
        <taxon>Bacilli</taxon>
        <taxon>Bacillales</taxon>
        <taxon>Alicyclobacillaceae</taxon>
        <taxon>Tumebacillus</taxon>
    </lineage>
</organism>
<keyword evidence="8" id="KW-1185">Reference proteome</keyword>
<evidence type="ECO:0000256" key="3">
    <source>
        <dbReference type="ARBA" id="ARBA00022989"/>
    </source>
</evidence>
<reference evidence="8" key="1">
    <citation type="journal article" date="2019" name="Int. J. Syst. Evol. Microbiol.">
        <title>The Global Catalogue of Microorganisms (GCM) 10K type strain sequencing project: providing services to taxonomists for standard genome sequencing and annotation.</title>
        <authorList>
            <consortium name="The Broad Institute Genomics Platform"/>
            <consortium name="The Broad Institute Genome Sequencing Center for Infectious Disease"/>
            <person name="Wu L."/>
            <person name="Ma J."/>
        </authorList>
    </citation>
    <scope>NUCLEOTIDE SEQUENCE [LARGE SCALE GENOMIC DNA]</scope>
    <source>
        <strain evidence="8">CGMCC 1.13574</strain>
    </source>
</reference>
<keyword evidence="4 5" id="KW-0472">Membrane</keyword>
<evidence type="ECO:0000313" key="8">
    <source>
        <dbReference type="Proteomes" id="UP001597343"/>
    </source>
</evidence>
<proteinExistence type="predicted"/>